<evidence type="ECO:0000256" key="1">
    <source>
        <dbReference type="SAM" id="SignalP"/>
    </source>
</evidence>
<dbReference type="Pfam" id="PF18962">
    <property type="entry name" value="Por_Secre_tail"/>
    <property type="match status" value="1"/>
</dbReference>
<evidence type="ECO:0000259" key="2">
    <source>
        <dbReference type="Pfam" id="PF18962"/>
    </source>
</evidence>
<evidence type="ECO:0000313" key="4">
    <source>
        <dbReference type="Proteomes" id="UP000664144"/>
    </source>
</evidence>
<dbReference type="InterPro" id="IPR026444">
    <property type="entry name" value="Secre_tail"/>
</dbReference>
<feature type="chain" id="PRO_5037589155" evidence="1">
    <location>
        <begin position="22"/>
        <end position="499"/>
    </location>
</feature>
<gene>
    <name evidence="3" type="ORF">J0X19_05735</name>
</gene>
<organism evidence="3 4">
    <name type="scientific">Hymenobacter telluris</name>
    <dbReference type="NCBI Taxonomy" id="2816474"/>
    <lineage>
        <taxon>Bacteria</taxon>
        <taxon>Pseudomonadati</taxon>
        <taxon>Bacteroidota</taxon>
        <taxon>Cytophagia</taxon>
        <taxon>Cytophagales</taxon>
        <taxon>Hymenobacteraceae</taxon>
        <taxon>Hymenobacter</taxon>
    </lineage>
</organism>
<keyword evidence="4" id="KW-1185">Reference proteome</keyword>
<dbReference type="RefSeq" id="WP_206982422.1">
    <property type="nucleotide sequence ID" value="NZ_JAFLQZ010000003.1"/>
</dbReference>
<protein>
    <submittedName>
        <fullName evidence="3">T9SS type A sorting domain-containing protein</fullName>
    </submittedName>
</protein>
<keyword evidence="1" id="KW-0732">Signal</keyword>
<name>A0A939EU29_9BACT</name>
<dbReference type="AlphaFoldDB" id="A0A939EU29"/>
<feature type="domain" description="Secretion system C-terminal sorting" evidence="2">
    <location>
        <begin position="423"/>
        <end position="488"/>
    </location>
</feature>
<dbReference type="NCBIfam" id="TIGR04183">
    <property type="entry name" value="Por_Secre_tail"/>
    <property type="match status" value="1"/>
</dbReference>
<sequence>MKYLYHLLLVCACIGWLPAQAQNWRPFRPNGDVHAFRGASPDTILTLRLDSAGVTGPDSVYYFNRIMRRTGNSPWQKARNNQFGQQMRYNAAQRTYALFWNGGSTMGFILDYLLVLKPFAQLGETWSSAFTDYGVTTTLVSRGTMLLDGVQDSIVTFRAGTNPGVLIVLSKNNGLVSGPANLLFGVPNARLLTLARRPAPAGLSYYNPLTILDLQPGDELGYEQTPYTASPFACSTGYTLYRILSRQITSDSIAYTMQAQGRTVNSGAPNCGPAGVTVSGIYTTRIAASRRTGQWQGSWTFKPLGTLLTYAYRSPGRTGSANSVFIGLPIVPARYGTSCSGPAALLSEALYSNPLSTMYNPGIDALGWQQAVAQGVGVVRQGEHQLVYSRRAINGTVQTCGSRANFATLLPTKSAQRAAMFQLYPNPTAGSVTLTLPEPARAGTMVRVLDALGRAVARQPLASGQTTALLPLSELAAGLYVVEVQAAGEAPQQLRLQHQ</sequence>
<dbReference type="Proteomes" id="UP000664144">
    <property type="component" value="Unassembled WGS sequence"/>
</dbReference>
<evidence type="ECO:0000313" key="3">
    <source>
        <dbReference type="EMBL" id="MBO0357438.1"/>
    </source>
</evidence>
<feature type="signal peptide" evidence="1">
    <location>
        <begin position="1"/>
        <end position="21"/>
    </location>
</feature>
<proteinExistence type="predicted"/>
<dbReference type="EMBL" id="JAFLQZ010000003">
    <property type="protein sequence ID" value="MBO0357438.1"/>
    <property type="molecule type" value="Genomic_DNA"/>
</dbReference>
<comment type="caution">
    <text evidence="3">The sequence shown here is derived from an EMBL/GenBank/DDBJ whole genome shotgun (WGS) entry which is preliminary data.</text>
</comment>
<accession>A0A939EU29</accession>
<reference evidence="3" key="1">
    <citation type="submission" date="2021-03" db="EMBL/GenBank/DDBJ databases">
        <authorList>
            <person name="Kim M.K."/>
        </authorList>
    </citation>
    <scope>NUCLEOTIDE SEQUENCE</scope>
    <source>
        <strain evidence="3">BT186</strain>
    </source>
</reference>